<feature type="compositionally biased region" description="Low complexity" evidence="1">
    <location>
        <begin position="306"/>
        <end position="323"/>
    </location>
</feature>
<dbReference type="Proteomes" id="UP000256970">
    <property type="component" value="Unassembled WGS sequence"/>
</dbReference>
<evidence type="ECO:0000256" key="1">
    <source>
        <dbReference type="SAM" id="MobiDB-lite"/>
    </source>
</evidence>
<proteinExistence type="predicted"/>
<keyword evidence="3" id="KW-1185">Reference proteome</keyword>
<organism evidence="2 3">
    <name type="scientific">Tetradesmus obliquus</name>
    <name type="common">Green alga</name>
    <name type="synonym">Acutodesmus obliquus</name>
    <dbReference type="NCBI Taxonomy" id="3088"/>
    <lineage>
        <taxon>Eukaryota</taxon>
        <taxon>Viridiplantae</taxon>
        <taxon>Chlorophyta</taxon>
        <taxon>core chlorophytes</taxon>
        <taxon>Chlorophyceae</taxon>
        <taxon>CS clade</taxon>
        <taxon>Sphaeropleales</taxon>
        <taxon>Scenedesmaceae</taxon>
        <taxon>Tetradesmus</taxon>
    </lineage>
</organism>
<feature type="region of interest" description="Disordered" evidence="1">
    <location>
        <begin position="26"/>
        <end position="110"/>
    </location>
</feature>
<reference evidence="2 3" key="1">
    <citation type="submission" date="2016-10" db="EMBL/GenBank/DDBJ databases">
        <authorList>
            <person name="Cai Z."/>
        </authorList>
    </citation>
    <scope>NUCLEOTIDE SEQUENCE [LARGE SCALE GENOMIC DNA]</scope>
</reference>
<protein>
    <submittedName>
        <fullName evidence="2">Uncharacterized protein</fullName>
    </submittedName>
</protein>
<feature type="region of interest" description="Disordered" evidence="1">
    <location>
        <begin position="306"/>
        <end position="370"/>
    </location>
</feature>
<gene>
    <name evidence="2" type="ORF">BQ4739_LOCUS89</name>
</gene>
<dbReference type="AlphaFoldDB" id="A0A383V1R6"/>
<feature type="compositionally biased region" description="Low complexity" evidence="1">
    <location>
        <begin position="59"/>
        <end position="98"/>
    </location>
</feature>
<dbReference type="EMBL" id="FNXT01000003">
    <property type="protein sequence ID" value="SZX59475.1"/>
    <property type="molecule type" value="Genomic_DNA"/>
</dbReference>
<evidence type="ECO:0000313" key="3">
    <source>
        <dbReference type="Proteomes" id="UP000256970"/>
    </source>
</evidence>
<sequence length="370" mass="38475">MCYHLLCSDRHCSQRVQQSSRSFVIGSSSRWHQERHHAPSSSPSSQYHPAVENKFKKLSSMSSSTTSSSDTSSSPDEDAAAAAVAPAAAEAVTPATVTPGPKRKRKVKATASATRDVIVEVFKAGLGTVFNEKAVDGMVGAIMASSRVAELVEQLEAQQGAGAGSRKRAKGTAVKVKGRLSSAYTMFVTQMFGVLKAAGIANISLQDVSGLWQALPEELREDIVARFNAIKDSFNAGMDAGEAPNLSEALAAHARQAGLAPIPFMEVYHKYKDSAKVAAAAAAAAGGGAASGGAKAKPVKKATPAAPAPAAAAAAAAPAAAPGTEEKSAKKHKKDKEKKKKHKAEGDAAPTTDKKKKKHKHDKAQQQDSD</sequence>
<evidence type="ECO:0000313" key="2">
    <source>
        <dbReference type="EMBL" id="SZX59475.1"/>
    </source>
</evidence>
<name>A0A383V1R6_TETOB</name>
<feature type="compositionally biased region" description="Basic residues" evidence="1">
    <location>
        <begin position="329"/>
        <end position="343"/>
    </location>
</feature>
<accession>A0A383V1R6</accession>